<dbReference type="Proteomes" id="UP000241190">
    <property type="component" value="Unassembled WGS sequence"/>
</dbReference>
<keyword evidence="7" id="KW-0964">Secreted</keyword>
<dbReference type="GeneID" id="93548710"/>
<dbReference type="GO" id="GO:0042834">
    <property type="term" value="F:peptidoglycan binding"/>
    <property type="evidence" value="ECO:0007669"/>
    <property type="project" value="UniProtKB-UniRule"/>
</dbReference>
<evidence type="ECO:0000313" key="13">
    <source>
        <dbReference type="EMBL" id="PSW95669.1"/>
    </source>
</evidence>
<evidence type="ECO:0000256" key="10">
    <source>
        <dbReference type="SAM" id="SignalP"/>
    </source>
</evidence>
<dbReference type="GO" id="GO:0008289">
    <property type="term" value="F:lipid binding"/>
    <property type="evidence" value="ECO:0007669"/>
    <property type="project" value="UniProtKB-UniRule"/>
</dbReference>
<dbReference type="InterPro" id="IPR006817">
    <property type="entry name" value="Lipoprotein_leucine-zipper_dom"/>
</dbReference>
<keyword evidence="14" id="KW-1185">Reference proteome</keyword>
<protein>
    <recommendedName>
        <fullName evidence="7">Major outer membrane lipoprotein Lpp</fullName>
    </recommendedName>
</protein>
<dbReference type="RefSeq" id="WP_045036917.1">
    <property type="nucleotide sequence ID" value="NZ_CAMQYU010000024.1"/>
</dbReference>
<keyword evidence="7" id="KW-0677">Repeat</keyword>
<comment type="caution">
    <text evidence="12">The sequence shown here is derived from an EMBL/GenBank/DDBJ whole genome shotgun (WGS) entry which is preliminary data.</text>
</comment>
<comment type="similarity">
    <text evidence="7">Belongs to the Lpp family.</text>
</comment>
<evidence type="ECO:0000256" key="3">
    <source>
        <dbReference type="ARBA" id="ARBA00023136"/>
    </source>
</evidence>
<evidence type="ECO:0000313" key="14">
    <source>
        <dbReference type="Proteomes" id="UP000241190"/>
    </source>
</evidence>
<evidence type="ECO:0000256" key="9">
    <source>
        <dbReference type="PIRSR" id="PIRSR002855-2"/>
    </source>
</evidence>
<feature type="lipid moiety-binding region" description="N-palmitoyl cysteine" evidence="7 9">
    <location>
        <position position="20"/>
    </location>
</feature>
<dbReference type="STRING" id="56192.UB38_08995"/>
<feature type="chain" id="PRO_5030005992" description="Major outer membrane lipoprotein Lpp" evidence="10">
    <location>
        <begin position="24"/>
        <end position="87"/>
    </location>
</feature>
<feature type="lipid moiety-binding region" description="S-diacylglycerol cysteine" evidence="7 9">
    <location>
        <position position="20"/>
    </location>
</feature>
<evidence type="ECO:0000256" key="8">
    <source>
        <dbReference type="PIRSR" id="PIRSR002855-1"/>
    </source>
</evidence>
<dbReference type="PANTHER" id="PTHR38763:SF1">
    <property type="entry name" value="MAJOR OUTER MEMBRANE LIPOPROTEIN LPP"/>
    <property type="match status" value="1"/>
</dbReference>
<evidence type="ECO:0000256" key="6">
    <source>
        <dbReference type="ARBA" id="ARBA00023288"/>
    </source>
</evidence>
<dbReference type="Pfam" id="PF04728">
    <property type="entry name" value="LPP"/>
    <property type="match status" value="1"/>
</dbReference>
<evidence type="ECO:0000259" key="11">
    <source>
        <dbReference type="Pfam" id="PF04728"/>
    </source>
</evidence>
<dbReference type="HAMAP" id="MF_00843">
    <property type="entry name" value="Lpp"/>
    <property type="match status" value="1"/>
</dbReference>
<organism evidence="12 15">
    <name type="scientific">Photobacterium iliopiscarium</name>
    <dbReference type="NCBI Taxonomy" id="56192"/>
    <lineage>
        <taxon>Bacteria</taxon>
        <taxon>Pseudomonadati</taxon>
        <taxon>Pseudomonadota</taxon>
        <taxon>Gammaproteobacteria</taxon>
        <taxon>Vibrionales</taxon>
        <taxon>Vibrionaceae</taxon>
        <taxon>Photobacterium</taxon>
    </lineage>
</organism>
<evidence type="ECO:0000256" key="1">
    <source>
        <dbReference type="ARBA" id="ARBA00022729"/>
    </source>
</evidence>
<feature type="domain" description="Lipoprotein leucine-zipper" evidence="11">
    <location>
        <begin position="35"/>
        <end position="87"/>
    </location>
</feature>
<dbReference type="GO" id="GO:0030258">
    <property type="term" value="P:lipid modification"/>
    <property type="evidence" value="ECO:0007669"/>
    <property type="project" value="UniProtKB-UniRule"/>
</dbReference>
<dbReference type="InterPro" id="IPR016367">
    <property type="entry name" value="MOM_Lpp"/>
</dbReference>
<dbReference type="EMBL" id="PYLW01000008">
    <property type="protein sequence ID" value="PSV97058.1"/>
    <property type="molecule type" value="Genomic_DNA"/>
</dbReference>
<feature type="repeat" evidence="7">
    <location>
        <begin position="33"/>
        <end position="43"/>
    </location>
</feature>
<dbReference type="NCBIfam" id="NF040598">
    <property type="entry name" value="Ala_zip_lipo"/>
    <property type="match status" value="1"/>
</dbReference>
<evidence type="ECO:0000256" key="5">
    <source>
        <dbReference type="ARBA" id="ARBA00023237"/>
    </source>
</evidence>
<dbReference type="Proteomes" id="UP000241954">
    <property type="component" value="Unassembled WGS sequence"/>
</dbReference>
<keyword evidence="5 7" id="KW-0998">Cell outer membrane</keyword>
<evidence type="ECO:0000256" key="7">
    <source>
        <dbReference type="HAMAP-Rule" id="MF_00843"/>
    </source>
</evidence>
<keyword evidence="7" id="KW-0134">Cell wall</keyword>
<keyword evidence="3 7" id="KW-0472">Membrane</keyword>
<dbReference type="AlphaFoldDB" id="A0A0D8P4E9"/>
<evidence type="ECO:0000256" key="4">
    <source>
        <dbReference type="ARBA" id="ARBA00023139"/>
    </source>
</evidence>
<comment type="subunit">
    <text evidence="7">Homotrimer.</text>
</comment>
<name>A0A0D8P4E9_9GAMM</name>
<comment type="subcellular location">
    <subcellularLocation>
        <location evidence="7">Cell outer membrane</location>
        <topology evidence="7">Lipid-anchor</topology>
        <orientation evidence="7">Periplasmic side</orientation>
    </subcellularLocation>
    <subcellularLocation>
        <location evidence="7">Secreted</location>
        <location evidence="7">Cell wall</location>
        <topology evidence="7">Peptidoglycan-anchor</topology>
    </subcellularLocation>
    <text evidence="7">Attached via its lipidated N-terminus to the inner leaflet of the outer membrane. Attached to the peptidoglycan network (PGN) via its C-terminus.</text>
</comment>
<proteinExistence type="inferred from homology"/>
<evidence type="ECO:0000313" key="15">
    <source>
        <dbReference type="Proteomes" id="UP000241954"/>
    </source>
</evidence>
<keyword evidence="1 10" id="KW-0732">Signal</keyword>
<comment type="caution">
    <text evidence="7">Lacks conserved residue(s) required for the propagation of feature annotation.</text>
</comment>
<comment type="function">
    <text evidence="7">A highly abundant outer membrane lipoprotein that controls the distance between the inner and outer membranes. The only protein known to be covalently linked to the peptidoglycan network (PGN). Also non-covalently binds the PGN. The link between the cell outer membrane and PGN contributes to maintenance of the structural and functional integrity of the cell envelope, and maintains the correct distance between the PGN and the outer membrane.</text>
</comment>
<evidence type="ECO:0000256" key="2">
    <source>
        <dbReference type="ARBA" id="ARBA00023088"/>
    </source>
</evidence>
<dbReference type="Gene3D" id="1.20.5.190">
    <property type="match status" value="1"/>
</dbReference>
<reference evidence="12 15" key="1">
    <citation type="submission" date="2018-01" db="EMBL/GenBank/DDBJ databases">
        <title>Whole genome sequencing of Histamine producing bacteria.</title>
        <authorList>
            <person name="Butler K."/>
        </authorList>
    </citation>
    <scope>NUCLEOTIDE SEQUENCE [LARGE SCALE GENOMIC DNA]</scope>
    <source>
        <strain evidence="13 14">ATCC 51761</strain>
        <strain evidence="12 15">NCIMB 13481</strain>
    </source>
</reference>
<dbReference type="GO" id="GO:0043580">
    <property type="term" value="P:periplasmic space organization"/>
    <property type="evidence" value="ECO:0007669"/>
    <property type="project" value="UniProtKB-UniRule"/>
</dbReference>
<dbReference type="OrthoDB" id="5593828at2"/>
<dbReference type="GO" id="GO:0009279">
    <property type="term" value="C:cell outer membrane"/>
    <property type="evidence" value="ECO:0007669"/>
    <property type="project" value="UniProtKB-SubCell"/>
</dbReference>
<keyword evidence="6 7" id="KW-0449">Lipoprotein</keyword>
<accession>A0A0D8P4E9</accession>
<dbReference type="EMBL" id="PYOP01000016">
    <property type="protein sequence ID" value="PSW95669.1"/>
    <property type="molecule type" value="Genomic_DNA"/>
</dbReference>
<keyword evidence="2 7" id="KW-0572">Peptidoglycan-anchor</keyword>
<dbReference type="PANTHER" id="PTHR38763">
    <property type="entry name" value="MAJOR OUTER MEMBRANE PROLIPOPROTEIN LPP"/>
    <property type="match status" value="1"/>
</dbReference>
<sequence>MKRTVSILAGVLLSASLVGCSSSDEVSQMQQLTNKVDTMAEQVSALQGQQDQIVGAVNDSRAASDAAYQEAMRANKRIDNIAGSYTK</sequence>
<keyword evidence="4 7" id="KW-0564">Palmitate</keyword>
<dbReference type="SUPFAM" id="SSF58042">
    <property type="entry name" value="Outer membrane lipoprotein"/>
    <property type="match status" value="1"/>
</dbReference>
<dbReference type="PROSITE" id="PS51257">
    <property type="entry name" value="PROKAR_LIPOPROTEIN"/>
    <property type="match status" value="1"/>
</dbReference>
<gene>
    <name evidence="7" type="primary">lpp</name>
    <name evidence="12" type="ORF">C9I88_09700</name>
    <name evidence="13" type="ORF">C9J52_11125</name>
</gene>
<evidence type="ECO:0000313" key="12">
    <source>
        <dbReference type="EMBL" id="PSV97058.1"/>
    </source>
</evidence>
<dbReference type="PIRSF" id="PIRSF002855">
    <property type="entry name" value="Murein-lipoprotein"/>
    <property type="match status" value="1"/>
</dbReference>
<feature type="signal peptide" evidence="10">
    <location>
        <begin position="1"/>
        <end position="23"/>
    </location>
</feature>
<feature type="modified residue" description="N6-murein peptidoglycan lysine" evidence="7 8">
    <location>
        <position position="87"/>
    </location>
</feature>